<dbReference type="PANTHER" id="PTHR36206">
    <property type="entry name" value="ASPERCRYPTIN BIOSYNTHESIS CLUSTER-SPECIFIC TRANSCRIPTION REGULATOR ATNN-RELATED"/>
    <property type="match status" value="1"/>
</dbReference>
<dbReference type="GO" id="GO:0008270">
    <property type="term" value="F:zinc ion binding"/>
    <property type="evidence" value="ECO:0007669"/>
    <property type="project" value="InterPro"/>
</dbReference>
<dbReference type="AlphaFoldDB" id="A0A194X9Q8"/>
<dbReference type="InParanoid" id="A0A194X9Q8"/>
<feature type="domain" description="Zn(2)-C6 fungal-type" evidence="8">
    <location>
        <begin position="18"/>
        <end position="46"/>
    </location>
</feature>
<evidence type="ECO:0000256" key="2">
    <source>
        <dbReference type="ARBA" id="ARBA00022833"/>
    </source>
</evidence>
<keyword evidence="10" id="KW-1185">Reference proteome</keyword>
<evidence type="ECO:0000256" key="4">
    <source>
        <dbReference type="ARBA" id="ARBA00023125"/>
    </source>
</evidence>
<keyword evidence="3" id="KW-0805">Transcription regulation</keyword>
<evidence type="ECO:0000313" key="10">
    <source>
        <dbReference type="Proteomes" id="UP000070700"/>
    </source>
</evidence>
<dbReference type="InterPro" id="IPR021858">
    <property type="entry name" value="Fun_TF"/>
</dbReference>
<feature type="region of interest" description="Disordered" evidence="7">
    <location>
        <begin position="50"/>
        <end position="83"/>
    </location>
</feature>
<dbReference type="SUPFAM" id="SSF57701">
    <property type="entry name" value="Zn2/Cys6 DNA-binding domain"/>
    <property type="match status" value="1"/>
</dbReference>
<dbReference type="InterPro" id="IPR001138">
    <property type="entry name" value="Zn2Cys6_DnaBD"/>
</dbReference>
<evidence type="ECO:0000313" key="9">
    <source>
        <dbReference type="EMBL" id="KUJ16901.1"/>
    </source>
</evidence>
<dbReference type="OrthoDB" id="2593732at2759"/>
<dbReference type="Pfam" id="PF11951">
    <property type="entry name" value="Fungal_trans_2"/>
    <property type="match status" value="1"/>
</dbReference>
<evidence type="ECO:0000256" key="5">
    <source>
        <dbReference type="ARBA" id="ARBA00023163"/>
    </source>
</evidence>
<dbReference type="KEGG" id="psco:LY89DRAFT_718624"/>
<dbReference type="RefSeq" id="XP_018071256.1">
    <property type="nucleotide sequence ID" value="XM_018218427.1"/>
</dbReference>
<keyword evidence="5" id="KW-0804">Transcription</keyword>
<keyword evidence="6" id="KW-0539">Nucleus</keyword>
<dbReference type="CDD" id="cd00067">
    <property type="entry name" value="GAL4"/>
    <property type="match status" value="1"/>
</dbReference>
<evidence type="ECO:0000259" key="8">
    <source>
        <dbReference type="PROSITE" id="PS50048"/>
    </source>
</evidence>
<evidence type="ECO:0000256" key="7">
    <source>
        <dbReference type="SAM" id="MobiDB-lite"/>
    </source>
</evidence>
<dbReference type="PANTHER" id="PTHR36206:SF12">
    <property type="entry name" value="ASPERCRYPTIN BIOSYNTHESIS CLUSTER-SPECIFIC TRANSCRIPTION REGULATOR ATNN-RELATED"/>
    <property type="match status" value="1"/>
</dbReference>
<evidence type="ECO:0000256" key="3">
    <source>
        <dbReference type="ARBA" id="ARBA00023015"/>
    </source>
</evidence>
<protein>
    <recommendedName>
        <fullName evidence="8">Zn(2)-C6 fungal-type domain-containing protein</fullName>
    </recommendedName>
</protein>
<keyword evidence="1" id="KW-0479">Metal-binding</keyword>
<dbReference type="EMBL" id="KQ947415">
    <property type="protein sequence ID" value="KUJ16901.1"/>
    <property type="molecule type" value="Genomic_DNA"/>
</dbReference>
<accession>A0A194X9Q8</accession>
<gene>
    <name evidence="9" type="ORF">LY89DRAFT_718624</name>
</gene>
<dbReference type="GO" id="GO:0003677">
    <property type="term" value="F:DNA binding"/>
    <property type="evidence" value="ECO:0007669"/>
    <property type="project" value="UniProtKB-KW"/>
</dbReference>
<dbReference type="SMART" id="SM00066">
    <property type="entry name" value="GAL4"/>
    <property type="match status" value="1"/>
</dbReference>
<dbReference type="InterPro" id="IPR036864">
    <property type="entry name" value="Zn2-C6_fun-type_DNA-bd_sf"/>
</dbReference>
<dbReference type="PROSITE" id="PS00463">
    <property type="entry name" value="ZN2_CY6_FUNGAL_1"/>
    <property type="match status" value="1"/>
</dbReference>
<evidence type="ECO:0000256" key="1">
    <source>
        <dbReference type="ARBA" id="ARBA00022723"/>
    </source>
</evidence>
<reference evidence="9 10" key="1">
    <citation type="submission" date="2015-10" db="EMBL/GenBank/DDBJ databases">
        <title>Full genome of DAOMC 229536 Phialocephala scopiformis, a fungal endophyte of spruce producing the potent anti-insectan compound rugulosin.</title>
        <authorList>
            <consortium name="DOE Joint Genome Institute"/>
            <person name="Walker A.K."/>
            <person name="Frasz S.L."/>
            <person name="Seifert K.A."/>
            <person name="Miller J.D."/>
            <person name="Mondo S.J."/>
            <person name="Labutti K."/>
            <person name="Lipzen A."/>
            <person name="Dockter R."/>
            <person name="Kennedy M."/>
            <person name="Grigoriev I.V."/>
            <person name="Spatafora J.W."/>
        </authorList>
    </citation>
    <scope>NUCLEOTIDE SEQUENCE [LARGE SCALE GENOMIC DNA]</scope>
    <source>
        <strain evidence="9 10">CBS 120377</strain>
    </source>
</reference>
<dbReference type="Gene3D" id="4.10.240.10">
    <property type="entry name" value="Zn(2)-C6 fungal-type DNA-binding domain"/>
    <property type="match status" value="1"/>
</dbReference>
<proteinExistence type="predicted"/>
<dbReference type="PROSITE" id="PS50048">
    <property type="entry name" value="ZN2_CY6_FUNGAL_2"/>
    <property type="match status" value="1"/>
</dbReference>
<sequence length="485" mass="54521">MSLEPKFGSGGKIRVTTGCVTCRIRRVKCDEGRPHCKKCTSTGRKCDGYTGAPLPRSRSKNPSPDPGMASTSRNSPSPHPTIKLPAFDNTEQLQSFEFFINCTCSISPTYFGANFWSFRVLQLSLSEPAIKYALCSLSLLHRGIKNINSLHGEVDTAAAERFRAESRKLSLHEYNNAVAHTQRLLQESSNGSEDAIIKGLVACILFVCYENLHQNFTVAQMHLQNGLKILTRYASSTNVIENTQPQIPLDIIHTIERLDLQAMSIGDATSPYPYHSWPGSLEFPTFETPSSSLSDALASLITLTRWFFALANYAVPNLLAQSDLDKAAMILFERRVDLQRIIDSLNLPEATKQEKTMLLIKMYHNMLEILIGTRCFGFEMLHDDFTLQYEHLVELGLQILALEKGTVDQPFFSLEMGIIFPLFYTAIKCRDPWIRRKAIDLLVNMNHQEGSWESSGAAKYATFVMNVEEDGLKPCWSIMRRGGLM</sequence>
<keyword evidence="4" id="KW-0238">DNA-binding</keyword>
<keyword evidence="2" id="KW-0862">Zinc</keyword>
<organism evidence="9 10">
    <name type="scientific">Mollisia scopiformis</name>
    <name type="common">Conifer needle endophyte fungus</name>
    <name type="synonym">Phialocephala scopiformis</name>
    <dbReference type="NCBI Taxonomy" id="149040"/>
    <lineage>
        <taxon>Eukaryota</taxon>
        <taxon>Fungi</taxon>
        <taxon>Dikarya</taxon>
        <taxon>Ascomycota</taxon>
        <taxon>Pezizomycotina</taxon>
        <taxon>Leotiomycetes</taxon>
        <taxon>Helotiales</taxon>
        <taxon>Mollisiaceae</taxon>
        <taxon>Mollisia</taxon>
    </lineage>
</organism>
<evidence type="ECO:0000256" key="6">
    <source>
        <dbReference type="ARBA" id="ARBA00023242"/>
    </source>
</evidence>
<dbReference type="Pfam" id="PF00172">
    <property type="entry name" value="Zn_clus"/>
    <property type="match status" value="1"/>
</dbReference>
<name>A0A194X9Q8_MOLSC</name>
<dbReference type="GO" id="GO:0000981">
    <property type="term" value="F:DNA-binding transcription factor activity, RNA polymerase II-specific"/>
    <property type="evidence" value="ECO:0007669"/>
    <property type="project" value="InterPro"/>
</dbReference>
<dbReference type="Proteomes" id="UP000070700">
    <property type="component" value="Unassembled WGS sequence"/>
</dbReference>
<dbReference type="InterPro" id="IPR052360">
    <property type="entry name" value="Transcr_Regulatory_Proteins"/>
</dbReference>
<dbReference type="GeneID" id="28828153"/>